<organism evidence="1 2">
    <name type="scientific">Eufriesea mexicana</name>
    <dbReference type="NCBI Taxonomy" id="516756"/>
    <lineage>
        <taxon>Eukaryota</taxon>
        <taxon>Metazoa</taxon>
        <taxon>Ecdysozoa</taxon>
        <taxon>Arthropoda</taxon>
        <taxon>Hexapoda</taxon>
        <taxon>Insecta</taxon>
        <taxon>Pterygota</taxon>
        <taxon>Neoptera</taxon>
        <taxon>Endopterygota</taxon>
        <taxon>Hymenoptera</taxon>
        <taxon>Apocrita</taxon>
        <taxon>Aculeata</taxon>
        <taxon>Apoidea</taxon>
        <taxon>Anthophila</taxon>
        <taxon>Apidae</taxon>
        <taxon>Eufriesea</taxon>
    </lineage>
</organism>
<proteinExistence type="predicted"/>
<sequence>MGMLDAKLGRLDWSSAEEATDTRRQGDGEGTCPIKQRGMRFWGHYSTRIRRIKKLLSSKEHSFAQILSYNNQSLTLNLYKPDPLPHSSS</sequence>
<dbReference type="AlphaFoldDB" id="A0A310SJC8"/>
<protein>
    <submittedName>
        <fullName evidence="1">Uncharacterized protein</fullName>
    </submittedName>
</protein>
<evidence type="ECO:0000313" key="1">
    <source>
        <dbReference type="EMBL" id="OAD62731.1"/>
    </source>
</evidence>
<evidence type="ECO:0000313" key="2">
    <source>
        <dbReference type="Proteomes" id="UP000250275"/>
    </source>
</evidence>
<dbReference type="EMBL" id="KQ759820">
    <property type="protein sequence ID" value="OAD62731.1"/>
    <property type="molecule type" value="Genomic_DNA"/>
</dbReference>
<accession>A0A310SJC8</accession>
<name>A0A310SJC8_9HYME</name>
<reference evidence="1 2" key="1">
    <citation type="submission" date="2015-07" db="EMBL/GenBank/DDBJ databases">
        <title>The genome of Eufriesea mexicana.</title>
        <authorList>
            <person name="Pan H."/>
            <person name="Kapheim K."/>
        </authorList>
    </citation>
    <scope>NUCLEOTIDE SEQUENCE [LARGE SCALE GENOMIC DNA]</scope>
    <source>
        <strain evidence="1">0111107269</strain>
        <tissue evidence="1">Whole body</tissue>
    </source>
</reference>
<gene>
    <name evidence="1" type="ORF">WN48_07547</name>
</gene>
<keyword evidence="2" id="KW-1185">Reference proteome</keyword>
<dbReference type="Proteomes" id="UP000250275">
    <property type="component" value="Unassembled WGS sequence"/>
</dbReference>